<accession>A0AAV0RYS1</accession>
<dbReference type="Proteomes" id="UP001154282">
    <property type="component" value="Unassembled WGS sequence"/>
</dbReference>
<dbReference type="AlphaFoldDB" id="A0AAV0RYS1"/>
<sequence length="163" mass="17753">MSSGNEIELVRILELQLSGSNDSEEHTGVSKSCDEEINQVAEDELTSDSNADVNPPLIQSGSLEGAKGASSLHQIHTPRSFRTLRFSANLHLMAILGGMTIGYAQAVTVLLGLVSIINCLGIVSLNCKSYNWRLLSNSGKRFQHQEQLLDSLKVWIQTSEEIG</sequence>
<name>A0AAV0RYS1_9ROSI</name>
<comment type="caution">
    <text evidence="2">The sequence shown here is derived from an EMBL/GenBank/DDBJ whole genome shotgun (WGS) entry which is preliminary data.</text>
</comment>
<evidence type="ECO:0000313" key="2">
    <source>
        <dbReference type="EMBL" id="CAI0626003.1"/>
    </source>
</evidence>
<organism evidence="2 3">
    <name type="scientific">Linum tenue</name>
    <dbReference type="NCBI Taxonomy" id="586396"/>
    <lineage>
        <taxon>Eukaryota</taxon>
        <taxon>Viridiplantae</taxon>
        <taxon>Streptophyta</taxon>
        <taxon>Embryophyta</taxon>
        <taxon>Tracheophyta</taxon>
        <taxon>Spermatophyta</taxon>
        <taxon>Magnoliopsida</taxon>
        <taxon>eudicotyledons</taxon>
        <taxon>Gunneridae</taxon>
        <taxon>Pentapetalae</taxon>
        <taxon>rosids</taxon>
        <taxon>fabids</taxon>
        <taxon>Malpighiales</taxon>
        <taxon>Linaceae</taxon>
        <taxon>Linum</taxon>
    </lineage>
</organism>
<evidence type="ECO:0008006" key="4">
    <source>
        <dbReference type="Google" id="ProtNLM"/>
    </source>
</evidence>
<evidence type="ECO:0000256" key="1">
    <source>
        <dbReference type="SAM" id="Phobius"/>
    </source>
</evidence>
<keyword evidence="1" id="KW-1133">Transmembrane helix</keyword>
<evidence type="ECO:0000313" key="3">
    <source>
        <dbReference type="Proteomes" id="UP001154282"/>
    </source>
</evidence>
<feature type="transmembrane region" description="Helical" evidence="1">
    <location>
        <begin position="109"/>
        <end position="127"/>
    </location>
</feature>
<dbReference type="EMBL" id="CAMGYJ010000011">
    <property type="protein sequence ID" value="CAI0626003.1"/>
    <property type="molecule type" value="Genomic_DNA"/>
</dbReference>
<keyword evidence="1" id="KW-0812">Transmembrane</keyword>
<keyword evidence="1" id="KW-0472">Membrane</keyword>
<protein>
    <recommendedName>
        <fullName evidence="4">Amino acid transporter transmembrane domain-containing protein</fullName>
    </recommendedName>
</protein>
<gene>
    <name evidence="2" type="ORF">LITE_LOCUS50677</name>
</gene>
<proteinExistence type="predicted"/>
<reference evidence="2" key="1">
    <citation type="submission" date="2022-08" db="EMBL/GenBank/DDBJ databases">
        <authorList>
            <person name="Gutierrez-Valencia J."/>
        </authorList>
    </citation>
    <scope>NUCLEOTIDE SEQUENCE</scope>
</reference>
<keyword evidence="3" id="KW-1185">Reference proteome</keyword>